<evidence type="ECO:0000313" key="4">
    <source>
        <dbReference type="Proteomes" id="UP001144323"/>
    </source>
</evidence>
<dbReference type="InterPro" id="IPR001387">
    <property type="entry name" value="Cro/C1-type_HTH"/>
</dbReference>
<protein>
    <recommendedName>
        <fullName evidence="2">HTH cro/C1-type domain-containing protein</fullName>
    </recommendedName>
</protein>
<evidence type="ECO:0000256" key="1">
    <source>
        <dbReference type="SAM" id="MobiDB-lite"/>
    </source>
</evidence>
<reference evidence="3" key="1">
    <citation type="journal article" date="2023" name="Int. J. Syst. Evol. Microbiol.">
        <title>Methylocystis iwaonis sp. nov., a type II methane-oxidizing bacterium from surface soil of a rice paddy field in Japan, and emended description of the genus Methylocystis (ex Whittenbury et al. 1970) Bowman et al. 1993.</title>
        <authorList>
            <person name="Kaise H."/>
            <person name="Sawadogo J.B."/>
            <person name="Alam M.S."/>
            <person name="Ueno C."/>
            <person name="Dianou D."/>
            <person name="Shinjo R."/>
            <person name="Asakawa S."/>
        </authorList>
    </citation>
    <scope>NUCLEOTIDE SEQUENCE</scope>
    <source>
        <strain evidence="3">LMG27198</strain>
    </source>
</reference>
<organism evidence="3 4">
    <name type="scientific">Methylocystis echinoides</name>
    <dbReference type="NCBI Taxonomy" id="29468"/>
    <lineage>
        <taxon>Bacteria</taxon>
        <taxon>Pseudomonadati</taxon>
        <taxon>Pseudomonadota</taxon>
        <taxon>Alphaproteobacteria</taxon>
        <taxon>Hyphomicrobiales</taxon>
        <taxon>Methylocystaceae</taxon>
        <taxon>Methylocystis</taxon>
    </lineage>
</organism>
<accession>A0A9W6LU79</accession>
<feature type="compositionally biased region" description="Basic residues" evidence="1">
    <location>
        <begin position="149"/>
        <end position="160"/>
    </location>
</feature>
<evidence type="ECO:0000259" key="2">
    <source>
        <dbReference type="PROSITE" id="PS50943"/>
    </source>
</evidence>
<name>A0A9W6LU79_9HYPH</name>
<dbReference type="SUPFAM" id="SSF47413">
    <property type="entry name" value="lambda repressor-like DNA-binding domains"/>
    <property type="match status" value="1"/>
</dbReference>
<proteinExistence type="predicted"/>
<sequence>MAMPKQQEGEDRDSVATALFAIILQRKAKEYPNLKTFLDKIGMSMAAYYNLEKGIGNPTFWTIERTAKALDLSVWDMLGIDEKVMRAWLAGQNIDLDRLTQSVEARRQTRSKFAADQFAISPPASKPAERPAEAKPSAVDKPASASKAKATRKTKSRKRA</sequence>
<dbReference type="CDD" id="cd00093">
    <property type="entry name" value="HTH_XRE"/>
    <property type="match status" value="1"/>
</dbReference>
<dbReference type="EMBL" id="BSEC01000002">
    <property type="protein sequence ID" value="GLI95271.1"/>
    <property type="molecule type" value="Genomic_DNA"/>
</dbReference>
<dbReference type="PROSITE" id="PS50943">
    <property type="entry name" value="HTH_CROC1"/>
    <property type="match status" value="1"/>
</dbReference>
<feature type="region of interest" description="Disordered" evidence="1">
    <location>
        <begin position="114"/>
        <end position="160"/>
    </location>
</feature>
<dbReference type="GO" id="GO:0003677">
    <property type="term" value="F:DNA binding"/>
    <property type="evidence" value="ECO:0007669"/>
    <property type="project" value="InterPro"/>
</dbReference>
<dbReference type="RefSeq" id="WP_281805995.1">
    <property type="nucleotide sequence ID" value="NZ_BSEC01000002.1"/>
</dbReference>
<feature type="compositionally biased region" description="Low complexity" evidence="1">
    <location>
        <begin position="134"/>
        <end position="148"/>
    </location>
</feature>
<dbReference type="Gene3D" id="1.10.260.40">
    <property type="entry name" value="lambda repressor-like DNA-binding domains"/>
    <property type="match status" value="1"/>
</dbReference>
<dbReference type="InterPro" id="IPR010982">
    <property type="entry name" value="Lambda_DNA-bd_dom_sf"/>
</dbReference>
<comment type="caution">
    <text evidence="3">The sequence shown here is derived from an EMBL/GenBank/DDBJ whole genome shotgun (WGS) entry which is preliminary data.</text>
</comment>
<feature type="domain" description="HTH cro/C1-type" evidence="2">
    <location>
        <begin position="39"/>
        <end position="77"/>
    </location>
</feature>
<keyword evidence="4" id="KW-1185">Reference proteome</keyword>
<dbReference type="Proteomes" id="UP001144323">
    <property type="component" value="Unassembled WGS sequence"/>
</dbReference>
<gene>
    <name evidence="3" type="ORF">LMG27198_42630</name>
</gene>
<evidence type="ECO:0000313" key="3">
    <source>
        <dbReference type="EMBL" id="GLI95271.1"/>
    </source>
</evidence>
<dbReference type="AlphaFoldDB" id="A0A9W6LU79"/>